<dbReference type="FunFam" id="3.40.50.880:FF:000030">
    <property type="entry name" value="Gamma-glutamyl-gamma-aminobutyrate hydrolase PuuD"/>
    <property type="match status" value="1"/>
</dbReference>
<dbReference type="RefSeq" id="WP_015923903.1">
    <property type="nucleotide sequence ID" value="NC_011899.1"/>
</dbReference>
<dbReference type="InterPro" id="IPR044668">
    <property type="entry name" value="PuuD-like"/>
</dbReference>
<dbReference type="InterPro" id="IPR011697">
    <property type="entry name" value="Peptidase_C26"/>
</dbReference>
<accession>B8D0J8</accession>
<reference evidence="1 2" key="1">
    <citation type="journal article" date="2009" name="PLoS ONE">
        <title>Genome analysis of the anaerobic thermohalophilic bacterium Halothermothrix orenii.</title>
        <authorList>
            <person name="Mavromatis K."/>
            <person name="Ivanova N."/>
            <person name="Anderson I."/>
            <person name="Lykidis A."/>
            <person name="Hooper S.D."/>
            <person name="Sun H."/>
            <person name="Kunin V."/>
            <person name="Lapidus A."/>
            <person name="Hugenholtz P."/>
            <person name="Patel B."/>
            <person name="Kyrpides N.C."/>
        </authorList>
    </citation>
    <scope>NUCLEOTIDE SEQUENCE [LARGE SCALE GENOMIC DNA]</scope>
    <source>
        <strain evidence="2">H 168 / OCM 544 / DSM 9562</strain>
    </source>
</reference>
<dbReference type="eggNOG" id="COG2071">
    <property type="taxonomic scope" value="Bacteria"/>
</dbReference>
<dbReference type="PANTHER" id="PTHR43235">
    <property type="entry name" value="GLUTAMINE AMIDOTRANSFERASE PB2B2.05-RELATED"/>
    <property type="match status" value="1"/>
</dbReference>
<dbReference type="Pfam" id="PF07722">
    <property type="entry name" value="Peptidase_C26"/>
    <property type="match status" value="1"/>
</dbReference>
<dbReference type="GO" id="GO:0005829">
    <property type="term" value="C:cytosol"/>
    <property type="evidence" value="ECO:0007669"/>
    <property type="project" value="TreeGrafter"/>
</dbReference>
<keyword evidence="2" id="KW-1185">Reference proteome</keyword>
<sequence>MAVIGITSGQQKNGTECRIPKTYVKAIVRAGGVPLVLPVLTNKDILKKYIELIDGLLLTGGGDPDPRYFYEEPRPGLGEVDPQRDEFEILITGLALNTGLPLLGICRGCQLINIVEGGTLYQDLEKEYPNPLKHNQSSPGKYPFHTVHVKKESWLYSISKMTNFRVNSVHHQAIKEVAPGYKATALAEDGVIEAIEKSGDGFVFGVQWHPEQMVNDSVSLKIFTEFVNRVD</sequence>
<dbReference type="KEGG" id="hor:Hore_21880"/>
<dbReference type="STRING" id="373903.Hore_21880"/>
<dbReference type="HOGENOM" id="CLU_030756_2_0_9"/>
<dbReference type="PANTHER" id="PTHR43235:SF1">
    <property type="entry name" value="GLUTAMINE AMIDOTRANSFERASE PB2B2.05-RELATED"/>
    <property type="match status" value="1"/>
</dbReference>
<protein>
    <submittedName>
        <fullName evidence="1">Peptidase C26</fullName>
    </submittedName>
</protein>
<proteinExistence type="predicted"/>
<dbReference type="Gene3D" id="3.40.50.880">
    <property type="match status" value="1"/>
</dbReference>
<dbReference type="GO" id="GO:0033969">
    <property type="term" value="F:gamma-glutamyl-gamma-aminobutyrate hydrolase activity"/>
    <property type="evidence" value="ECO:0007669"/>
    <property type="project" value="TreeGrafter"/>
</dbReference>
<dbReference type="CDD" id="cd01745">
    <property type="entry name" value="GATase1_2"/>
    <property type="match status" value="1"/>
</dbReference>
<evidence type="ECO:0000313" key="2">
    <source>
        <dbReference type="Proteomes" id="UP000000719"/>
    </source>
</evidence>
<evidence type="ECO:0000313" key="1">
    <source>
        <dbReference type="EMBL" id="ACL70934.1"/>
    </source>
</evidence>
<dbReference type="AlphaFoldDB" id="B8D0J8"/>
<name>B8D0J8_HALOH</name>
<organism evidence="1 2">
    <name type="scientific">Halothermothrix orenii (strain H 168 / OCM 544 / DSM 9562)</name>
    <dbReference type="NCBI Taxonomy" id="373903"/>
    <lineage>
        <taxon>Bacteria</taxon>
        <taxon>Bacillati</taxon>
        <taxon>Bacillota</taxon>
        <taxon>Clostridia</taxon>
        <taxon>Halanaerobiales</taxon>
        <taxon>Halothermotrichaceae</taxon>
        <taxon>Halothermothrix</taxon>
    </lineage>
</organism>
<dbReference type="PROSITE" id="PS51273">
    <property type="entry name" value="GATASE_TYPE_1"/>
    <property type="match status" value="1"/>
</dbReference>
<gene>
    <name evidence="1" type="ordered locus">Hore_21880</name>
</gene>
<dbReference type="SUPFAM" id="SSF52317">
    <property type="entry name" value="Class I glutamine amidotransferase-like"/>
    <property type="match status" value="1"/>
</dbReference>
<dbReference type="OrthoDB" id="9813383at2"/>
<dbReference type="InterPro" id="IPR029062">
    <property type="entry name" value="Class_I_gatase-like"/>
</dbReference>
<dbReference type="GO" id="GO:0006598">
    <property type="term" value="P:polyamine catabolic process"/>
    <property type="evidence" value="ECO:0007669"/>
    <property type="project" value="TreeGrafter"/>
</dbReference>
<dbReference type="Proteomes" id="UP000000719">
    <property type="component" value="Chromosome"/>
</dbReference>
<dbReference type="EMBL" id="CP001098">
    <property type="protein sequence ID" value="ACL70934.1"/>
    <property type="molecule type" value="Genomic_DNA"/>
</dbReference>
<dbReference type="MEROPS" id="C26.A28"/>